<feature type="compositionally biased region" description="Basic and acidic residues" evidence="5">
    <location>
        <begin position="119"/>
        <end position="128"/>
    </location>
</feature>
<accession>A0A7I8KZ40</accession>
<feature type="compositionally biased region" description="Basic and acidic residues" evidence="5">
    <location>
        <begin position="102"/>
        <end position="112"/>
    </location>
</feature>
<dbReference type="OrthoDB" id="1920814at2759"/>
<keyword evidence="4" id="KW-0539">Nucleus</keyword>
<evidence type="ECO:0000256" key="5">
    <source>
        <dbReference type="SAM" id="MobiDB-lite"/>
    </source>
</evidence>
<dbReference type="PANTHER" id="PTHR22536">
    <property type="entry name" value="LUNG CANCER METASTASIS-RELATED LCMR1 PROTEIN"/>
    <property type="match status" value="1"/>
</dbReference>
<keyword evidence="2" id="KW-0805">Transcription regulation</keyword>
<evidence type="ECO:0000256" key="2">
    <source>
        <dbReference type="ARBA" id="ARBA00023015"/>
    </source>
</evidence>
<feature type="compositionally biased region" description="Basic and acidic residues" evidence="5">
    <location>
        <begin position="155"/>
        <end position="173"/>
    </location>
</feature>
<keyword evidence="7" id="KW-1185">Reference proteome</keyword>
<name>A0A7I8KZ40_SPIIN</name>
<sequence length="223" mass="25788">MDPEGKKFGRGAKELTGGVDLLNHYQLLGYYDFFCKRALPLSISETSYLRRVVGDTEIRKGEGMELGQLLEETSRCEELPATIRPFELDNLREAFDLRETAPVELPSEERGRPTISGRVKIEAKERERKPRKHKEKDREKDKDRKKHKHRHKGGRSRENDKDQAKEKRDKSGHSDYGGSQSKRHEDKKRKHDGTEDISNLYKHKKSKHKNSKVGEMGAIRVVG</sequence>
<dbReference type="EMBL" id="LR746272">
    <property type="protein sequence ID" value="CAA7403069.1"/>
    <property type="molecule type" value="Genomic_DNA"/>
</dbReference>
<dbReference type="InterPro" id="IPR019403">
    <property type="entry name" value="Mediator_Med19_met"/>
</dbReference>
<dbReference type="GO" id="GO:0045944">
    <property type="term" value="P:positive regulation of transcription by RNA polymerase II"/>
    <property type="evidence" value="ECO:0007669"/>
    <property type="project" value="TreeGrafter"/>
</dbReference>
<feature type="compositionally biased region" description="Basic residues" evidence="5">
    <location>
        <begin position="201"/>
        <end position="211"/>
    </location>
</feature>
<gene>
    <name evidence="6" type="ORF">SI8410_09013747</name>
</gene>
<proteinExistence type="predicted"/>
<organism evidence="6 7">
    <name type="scientific">Spirodela intermedia</name>
    <name type="common">Intermediate duckweed</name>
    <dbReference type="NCBI Taxonomy" id="51605"/>
    <lineage>
        <taxon>Eukaryota</taxon>
        <taxon>Viridiplantae</taxon>
        <taxon>Streptophyta</taxon>
        <taxon>Embryophyta</taxon>
        <taxon>Tracheophyta</taxon>
        <taxon>Spermatophyta</taxon>
        <taxon>Magnoliopsida</taxon>
        <taxon>Liliopsida</taxon>
        <taxon>Araceae</taxon>
        <taxon>Lemnoideae</taxon>
        <taxon>Spirodela</taxon>
    </lineage>
</organism>
<evidence type="ECO:0000313" key="7">
    <source>
        <dbReference type="Proteomes" id="UP000663760"/>
    </source>
</evidence>
<dbReference type="PANTHER" id="PTHR22536:SF1">
    <property type="entry name" value="MEDIATOR OF RNA POLYMERASE II TRANSCRIPTION SUBUNIT 19"/>
    <property type="match status" value="1"/>
</dbReference>
<dbReference type="Proteomes" id="UP000663760">
    <property type="component" value="Chromosome 9"/>
</dbReference>
<evidence type="ECO:0000313" key="6">
    <source>
        <dbReference type="EMBL" id="CAA7403069.1"/>
    </source>
</evidence>
<evidence type="ECO:0000256" key="1">
    <source>
        <dbReference type="ARBA" id="ARBA00004123"/>
    </source>
</evidence>
<evidence type="ECO:0000256" key="3">
    <source>
        <dbReference type="ARBA" id="ARBA00023163"/>
    </source>
</evidence>
<keyword evidence="3" id="KW-0804">Transcription</keyword>
<dbReference type="GO" id="GO:0016592">
    <property type="term" value="C:mediator complex"/>
    <property type="evidence" value="ECO:0007669"/>
    <property type="project" value="InterPro"/>
</dbReference>
<evidence type="ECO:0000256" key="4">
    <source>
        <dbReference type="ARBA" id="ARBA00023242"/>
    </source>
</evidence>
<feature type="compositionally biased region" description="Basic residues" evidence="5">
    <location>
        <begin position="143"/>
        <end position="154"/>
    </location>
</feature>
<dbReference type="AlphaFoldDB" id="A0A7I8KZ40"/>
<protein>
    <submittedName>
        <fullName evidence="6">Uncharacterized protein</fullName>
    </submittedName>
</protein>
<comment type="subcellular location">
    <subcellularLocation>
        <location evidence="1">Nucleus</location>
    </subcellularLocation>
</comment>
<reference evidence="6" key="1">
    <citation type="submission" date="2020-02" db="EMBL/GenBank/DDBJ databases">
        <authorList>
            <person name="Scholz U."/>
            <person name="Mascher M."/>
            <person name="Fiebig A."/>
        </authorList>
    </citation>
    <scope>NUCLEOTIDE SEQUENCE</scope>
</reference>
<dbReference type="GO" id="GO:0003712">
    <property type="term" value="F:transcription coregulator activity"/>
    <property type="evidence" value="ECO:0007669"/>
    <property type="project" value="InterPro"/>
</dbReference>
<feature type="region of interest" description="Disordered" evidence="5">
    <location>
        <begin position="102"/>
        <end position="223"/>
    </location>
</feature>